<feature type="domain" description="Microcystin LR degradation protein MlrC N-terminal" evidence="3">
    <location>
        <begin position="38"/>
        <end position="333"/>
    </location>
</feature>
<evidence type="ECO:0008006" key="6">
    <source>
        <dbReference type="Google" id="ProtNLM"/>
    </source>
</evidence>
<reference evidence="4 5" key="1">
    <citation type="submission" date="2017-05" db="EMBL/GenBank/DDBJ databases">
        <title>Complete and WGS of Bordetella genogroups.</title>
        <authorList>
            <person name="Spilker T."/>
            <person name="Lipuma J."/>
        </authorList>
    </citation>
    <scope>NUCLEOTIDE SEQUENCE [LARGE SCALE GENOMIC DNA]</scope>
    <source>
        <strain evidence="4 5">AU3139</strain>
    </source>
</reference>
<dbReference type="EMBL" id="NEVV01000003">
    <property type="protein sequence ID" value="OZI78122.1"/>
    <property type="molecule type" value="Genomic_DNA"/>
</dbReference>
<dbReference type="InterPro" id="IPR015995">
    <property type="entry name" value="MlrC_N"/>
</dbReference>
<protein>
    <recommendedName>
        <fullName evidence="6">Microcystinase C</fullName>
    </recommendedName>
</protein>
<evidence type="ECO:0000313" key="4">
    <source>
        <dbReference type="EMBL" id="OZI78122.1"/>
    </source>
</evidence>
<name>A0ABX4FBT2_9BORD</name>
<feature type="compositionally biased region" description="Low complexity" evidence="1">
    <location>
        <begin position="1"/>
        <end position="13"/>
    </location>
</feature>
<sequence length="532" mass="59168">MIAASPSTPAPTEARPRGAHGRPWRINPFTMPAMQKTRIAVLHFSHETVTFLERDTELDDFVFDGSPCRDEALLGYDAQGYLGGFVQCAREYSEVELVGIESPLFPKTGIGSGWVTHEAYEHFLGIMLDDLAQRGPFDGVYMALHGAMAVRGVDRPEADIARRVRRVVGDAAILAATFDPHGNEDEQFLQAADLAFCVKYFPHYDMHLQGERAARTMVRAIRGEYRPATMTIKVPILTPTVLQWTGGTSPWLQLVHRALTWEAREPDAYVNVFFGFPWADVPDVGMTIQTLTNGKPELGQRIARDMAQAAWRARHDLLNAARIEPIERGVASAYEETAKGNSPVVLADYSDRSGAATWTLQELVRTGARRTLIATVADYELVSRLKQRGARAGDAFDEHVGGRVDDSAGQPVQVQGRILGHGQSQDGTNSRSDWYTIAFGDGNVLVVSAYLMQITEREMLEQMGMKLSDFDIFVIKSRAHFRRGFDDSGFARAIILVEPPHPFLGTVHLDALPYRNVKVENYFPYGEPDFNP</sequence>
<dbReference type="Pfam" id="PF07364">
    <property type="entry name" value="DUF1485"/>
    <property type="match status" value="1"/>
</dbReference>
<comment type="caution">
    <text evidence="4">The sequence shown here is derived from an EMBL/GenBank/DDBJ whole genome shotgun (WGS) entry which is preliminary data.</text>
</comment>
<evidence type="ECO:0000259" key="2">
    <source>
        <dbReference type="Pfam" id="PF07171"/>
    </source>
</evidence>
<evidence type="ECO:0000256" key="1">
    <source>
        <dbReference type="SAM" id="MobiDB-lite"/>
    </source>
</evidence>
<dbReference type="InterPro" id="IPR010799">
    <property type="entry name" value="MlrC_C"/>
</dbReference>
<dbReference type="Proteomes" id="UP000216524">
    <property type="component" value="Unassembled WGS sequence"/>
</dbReference>
<dbReference type="InterPro" id="IPR009197">
    <property type="entry name" value="MlrC"/>
</dbReference>
<keyword evidence="5" id="KW-1185">Reference proteome</keyword>
<gene>
    <name evidence="4" type="ORF">CAL23_13385</name>
</gene>
<evidence type="ECO:0000259" key="3">
    <source>
        <dbReference type="Pfam" id="PF07364"/>
    </source>
</evidence>
<dbReference type="Pfam" id="PF07171">
    <property type="entry name" value="MlrC_C"/>
    <property type="match status" value="1"/>
</dbReference>
<proteinExistence type="predicted"/>
<evidence type="ECO:0000313" key="5">
    <source>
        <dbReference type="Proteomes" id="UP000216524"/>
    </source>
</evidence>
<organism evidence="4 5">
    <name type="scientific">Bordetella genomosp. 6</name>
    <dbReference type="NCBI Taxonomy" id="463024"/>
    <lineage>
        <taxon>Bacteria</taxon>
        <taxon>Pseudomonadati</taxon>
        <taxon>Pseudomonadota</taxon>
        <taxon>Betaproteobacteria</taxon>
        <taxon>Burkholderiales</taxon>
        <taxon>Alcaligenaceae</taxon>
        <taxon>Bordetella</taxon>
    </lineage>
</organism>
<dbReference type="PIRSF" id="PIRSF012702">
    <property type="entry name" value="UCP012702"/>
    <property type="match status" value="1"/>
</dbReference>
<feature type="region of interest" description="Disordered" evidence="1">
    <location>
        <begin position="1"/>
        <end position="22"/>
    </location>
</feature>
<feature type="domain" description="Microcystin LR degradation protein MlrC C-terminal" evidence="2">
    <location>
        <begin position="354"/>
        <end position="500"/>
    </location>
</feature>
<accession>A0ABX4FBT2</accession>